<proteinExistence type="predicted"/>
<comment type="caution">
    <text evidence="1">The sequence shown here is derived from an EMBL/GenBank/DDBJ whole genome shotgun (WGS) entry which is preliminary data.</text>
</comment>
<gene>
    <name evidence="1" type="ORF">BV22DRAFT_1163312</name>
</gene>
<dbReference type="Proteomes" id="UP000790709">
    <property type="component" value="Unassembled WGS sequence"/>
</dbReference>
<dbReference type="EMBL" id="MU266416">
    <property type="protein sequence ID" value="KAH7924799.1"/>
    <property type="molecule type" value="Genomic_DNA"/>
</dbReference>
<keyword evidence="2" id="KW-1185">Reference proteome</keyword>
<evidence type="ECO:0000313" key="1">
    <source>
        <dbReference type="EMBL" id="KAH7924799.1"/>
    </source>
</evidence>
<reference evidence="1" key="1">
    <citation type="journal article" date="2021" name="New Phytol.">
        <title>Evolutionary innovations through gain and loss of genes in the ectomycorrhizal Boletales.</title>
        <authorList>
            <person name="Wu G."/>
            <person name="Miyauchi S."/>
            <person name="Morin E."/>
            <person name="Kuo A."/>
            <person name="Drula E."/>
            <person name="Varga T."/>
            <person name="Kohler A."/>
            <person name="Feng B."/>
            <person name="Cao Y."/>
            <person name="Lipzen A."/>
            <person name="Daum C."/>
            <person name="Hundley H."/>
            <person name="Pangilinan J."/>
            <person name="Johnson J."/>
            <person name="Barry K."/>
            <person name="LaButti K."/>
            <person name="Ng V."/>
            <person name="Ahrendt S."/>
            <person name="Min B."/>
            <person name="Choi I.G."/>
            <person name="Park H."/>
            <person name="Plett J.M."/>
            <person name="Magnuson J."/>
            <person name="Spatafora J.W."/>
            <person name="Nagy L.G."/>
            <person name="Henrissat B."/>
            <person name="Grigoriev I.V."/>
            <person name="Yang Z.L."/>
            <person name="Xu J."/>
            <person name="Martin F.M."/>
        </authorList>
    </citation>
    <scope>NUCLEOTIDE SEQUENCE</scope>
    <source>
        <strain evidence="1">KUC20120723A-06</strain>
    </source>
</reference>
<organism evidence="1 2">
    <name type="scientific">Leucogyrophana mollusca</name>
    <dbReference type="NCBI Taxonomy" id="85980"/>
    <lineage>
        <taxon>Eukaryota</taxon>
        <taxon>Fungi</taxon>
        <taxon>Dikarya</taxon>
        <taxon>Basidiomycota</taxon>
        <taxon>Agaricomycotina</taxon>
        <taxon>Agaricomycetes</taxon>
        <taxon>Agaricomycetidae</taxon>
        <taxon>Boletales</taxon>
        <taxon>Boletales incertae sedis</taxon>
        <taxon>Leucogyrophana</taxon>
    </lineage>
</organism>
<protein>
    <submittedName>
        <fullName evidence="1">Uncharacterized protein</fullName>
    </submittedName>
</protein>
<evidence type="ECO:0000313" key="2">
    <source>
        <dbReference type="Proteomes" id="UP000790709"/>
    </source>
</evidence>
<sequence length="185" mass="21308">MSLELSHQSSPGLHAALHPETPRSMVDTLLKQLGPTDDLHPFLLSSNHPKRGRRPPCIHFGFGIDNEKLRRYAEEQGYNEEAYRYFSEIPDAMGYELEAFGLAKVDEVAGKELLVVPVYGKMNVFEAFSFYTNYVKPEDRPQIPQHIYDICKSLSYFEMPRWFVEYGWPQWDMKFGGPSRTGLVA</sequence>
<accession>A0ACB8BHM8</accession>
<name>A0ACB8BHM8_9AGAM</name>